<feature type="non-terminal residue" evidence="1">
    <location>
        <position position="1"/>
    </location>
</feature>
<dbReference type="AlphaFoldDB" id="A0A821M3F5"/>
<comment type="caution">
    <text evidence="1">The sequence shown here is derived from an EMBL/GenBank/DDBJ whole genome shotgun (WGS) entry which is preliminary data.</text>
</comment>
<name>A0A821M3F5_9BILA</name>
<gene>
    <name evidence="1" type="ORF">OVN521_LOCUS50462</name>
</gene>
<dbReference type="EMBL" id="CAJOBG010116254">
    <property type="protein sequence ID" value="CAF4760163.1"/>
    <property type="molecule type" value="Genomic_DNA"/>
</dbReference>
<dbReference type="Proteomes" id="UP000663866">
    <property type="component" value="Unassembled WGS sequence"/>
</dbReference>
<accession>A0A821M3F5</accession>
<organism evidence="1 2">
    <name type="scientific">Rotaria magnacalcarata</name>
    <dbReference type="NCBI Taxonomy" id="392030"/>
    <lineage>
        <taxon>Eukaryota</taxon>
        <taxon>Metazoa</taxon>
        <taxon>Spiralia</taxon>
        <taxon>Gnathifera</taxon>
        <taxon>Rotifera</taxon>
        <taxon>Eurotatoria</taxon>
        <taxon>Bdelloidea</taxon>
        <taxon>Philodinida</taxon>
        <taxon>Philodinidae</taxon>
        <taxon>Rotaria</taxon>
    </lineage>
</organism>
<evidence type="ECO:0000313" key="2">
    <source>
        <dbReference type="Proteomes" id="UP000663866"/>
    </source>
</evidence>
<reference evidence="1" key="1">
    <citation type="submission" date="2021-02" db="EMBL/GenBank/DDBJ databases">
        <authorList>
            <person name="Nowell W R."/>
        </authorList>
    </citation>
    <scope>NUCLEOTIDE SEQUENCE</scope>
</reference>
<evidence type="ECO:0000313" key="1">
    <source>
        <dbReference type="EMBL" id="CAF4760163.1"/>
    </source>
</evidence>
<proteinExistence type="predicted"/>
<protein>
    <submittedName>
        <fullName evidence="1">Uncharacterized protein</fullName>
    </submittedName>
</protein>
<sequence length="43" mass="4803">MNEFNRLCRRINQKLLLSDLAANGLCNSLLVPPGENDETSIET</sequence>
<keyword evidence="2" id="KW-1185">Reference proteome</keyword>